<comment type="caution">
    <text evidence="10">The sequence shown here is derived from an EMBL/GenBank/DDBJ whole genome shotgun (WGS) entry which is preliminary data.</text>
</comment>
<evidence type="ECO:0000256" key="3">
    <source>
        <dbReference type="ARBA" id="ARBA00022741"/>
    </source>
</evidence>
<dbReference type="InterPro" id="IPR000719">
    <property type="entry name" value="Prot_kinase_dom"/>
</dbReference>
<dbReference type="InterPro" id="IPR011009">
    <property type="entry name" value="Kinase-like_dom_sf"/>
</dbReference>
<dbReference type="EC" id="2.7.11.1" evidence="1"/>
<evidence type="ECO:0000313" key="11">
    <source>
        <dbReference type="Proteomes" id="UP000612362"/>
    </source>
</evidence>
<protein>
    <recommendedName>
        <fullName evidence="1">non-specific serine/threonine protein kinase</fullName>
        <ecNumber evidence="1">2.7.11.1</ecNumber>
    </recommendedName>
</protein>
<dbReference type="RefSeq" id="WP_220191773.1">
    <property type="nucleotide sequence ID" value="NZ_BNJF01000001.1"/>
</dbReference>
<dbReference type="InterPro" id="IPR017441">
    <property type="entry name" value="Protein_kinase_ATP_BS"/>
</dbReference>
<sequence>MSLHGQQIGRYRIVSLIGSGGMSEVYLAEDARVEQQVALKVVRVEIGSSAEDWIAQDAARLFQREARTIARLDHPHILPLFDYGEHPWGNTTLLYLVMPYRPEGSLSEWLRRNEQANKLLPQQVVHWLLQVAEALQHAHDHQVVHQDVKLSNFLLRERKGMAPDLLLSDFGIARLSSATSSASQSIRGTPVSMAPEQWQGQAVPATDQYALAVMAYHLLVGRPPFVGAPGPLMYQHLTTPPPPISSLGSRFSAQVDAVLMRALAKHPEARFSRITAFAEALQQALMTPMPGFPHVSYNPNLGSPTRQEASPLSPTVLAVNSGNTPAQIPESLGLAQSEPRIEAEEPTALSSRTGLLDERNTAPTADALPSTIVEQARSGPSPLKAKDTPINPAQISDSVSTRSLRKIMVRSLLVVVLLTGGIIGFFSVVMGYFPPWSTGSYSSSGSYDSGSSYSGTGWYVQDAHTTKALSGVAWSDSKFVVVGADGTALTSPDGTTWTGSALQASLSSRFLLSVVWSGSQFVAVGGALGNGDKAILLTSPDGISWTAQTLPTSVSSSDLLDVAWSGSHFVVVGDSGTVLISP</sequence>
<evidence type="ECO:0000259" key="9">
    <source>
        <dbReference type="PROSITE" id="PS50011"/>
    </source>
</evidence>
<feature type="domain" description="Protein kinase" evidence="9">
    <location>
        <begin position="11"/>
        <end position="285"/>
    </location>
</feature>
<feature type="binding site" evidence="6">
    <location>
        <position position="40"/>
    </location>
    <ligand>
        <name>ATP</name>
        <dbReference type="ChEBI" id="CHEBI:30616"/>
    </ligand>
</feature>
<dbReference type="PROSITE" id="PS00108">
    <property type="entry name" value="PROTEIN_KINASE_ST"/>
    <property type="match status" value="1"/>
</dbReference>
<dbReference type="EMBL" id="BNJF01000001">
    <property type="protein sequence ID" value="GHO42199.1"/>
    <property type="molecule type" value="Genomic_DNA"/>
</dbReference>
<organism evidence="10 11">
    <name type="scientific">Ktedonospora formicarum</name>
    <dbReference type="NCBI Taxonomy" id="2778364"/>
    <lineage>
        <taxon>Bacteria</taxon>
        <taxon>Bacillati</taxon>
        <taxon>Chloroflexota</taxon>
        <taxon>Ktedonobacteria</taxon>
        <taxon>Ktedonobacterales</taxon>
        <taxon>Ktedonobacteraceae</taxon>
        <taxon>Ktedonospora</taxon>
    </lineage>
</organism>
<dbReference type="Gene3D" id="1.10.510.10">
    <property type="entry name" value="Transferase(Phosphotransferase) domain 1"/>
    <property type="match status" value="1"/>
</dbReference>
<dbReference type="AlphaFoldDB" id="A0A8J3HYB4"/>
<dbReference type="GO" id="GO:0004674">
    <property type="term" value="F:protein serine/threonine kinase activity"/>
    <property type="evidence" value="ECO:0007669"/>
    <property type="project" value="UniProtKB-EC"/>
</dbReference>
<evidence type="ECO:0000256" key="8">
    <source>
        <dbReference type="SAM" id="Phobius"/>
    </source>
</evidence>
<proteinExistence type="predicted"/>
<dbReference type="SUPFAM" id="SSF56112">
    <property type="entry name" value="Protein kinase-like (PK-like)"/>
    <property type="match status" value="1"/>
</dbReference>
<dbReference type="Pfam" id="PF00069">
    <property type="entry name" value="Pkinase"/>
    <property type="match status" value="1"/>
</dbReference>
<keyword evidence="8" id="KW-1133">Transmembrane helix</keyword>
<keyword evidence="3 6" id="KW-0547">Nucleotide-binding</keyword>
<evidence type="ECO:0000256" key="1">
    <source>
        <dbReference type="ARBA" id="ARBA00012513"/>
    </source>
</evidence>
<name>A0A8J3HYB4_9CHLR</name>
<keyword evidence="8" id="KW-0472">Membrane</keyword>
<keyword evidence="2" id="KW-0808">Transferase</keyword>
<keyword evidence="11" id="KW-1185">Reference proteome</keyword>
<dbReference type="Gene3D" id="3.30.200.20">
    <property type="entry name" value="Phosphorylase Kinase, domain 1"/>
    <property type="match status" value="1"/>
</dbReference>
<dbReference type="Proteomes" id="UP000612362">
    <property type="component" value="Unassembled WGS sequence"/>
</dbReference>
<evidence type="ECO:0000256" key="7">
    <source>
        <dbReference type="SAM" id="MobiDB-lite"/>
    </source>
</evidence>
<dbReference type="GO" id="GO:0005524">
    <property type="term" value="F:ATP binding"/>
    <property type="evidence" value="ECO:0007669"/>
    <property type="project" value="UniProtKB-UniRule"/>
</dbReference>
<dbReference type="SUPFAM" id="SSF50939">
    <property type="entry name" value="Sialidases"/>
    <property type="match status" value="1"/>
</dbReference>
<dbReference type="InterPro" id="IPR008271">
    <property type="entry name" value="Ser/Thr_kinase_AS"/>
</dbReference>
<evidence type="ECO:0000256" key="6">
    <source>
        <dbReference type="PROSITE-ProRule" id="PRU10141"/>
    </source>
</evidence>
<evidence type="ECO:0000313" key="10">
    <source>
        <dbReference type="EMBL" id="GHO42199.1"/>
    </source>
</evidence>
<gene>
    <name evidence="10" type="ORF">KSX_03620</name>
</gene>
<dbReference type="InterPro" id="IPR036278">
    <property type="entry name" value="Sialidase_sf"/>
</dbReference>
<keyword evidence="4" id="KW-0418">Kinase</keyword>
<dbReference type="PROSITE" id="PS50011">
    <property type="entry name" value="PROTEIN_KINASE_DOM"/>
    <property type="match status" value="1"/>
</dbReference>
<feature type="transmembrane region" description="Helical" evidence="8">
    <location>
        <begin position="412"/>
        <end position="433"/>
    </location>
</feature>
<keyword evidence="8" id="KW-0812">Transmembrane</keyword>
<keyword evidence="5 6" id="KW-0067">ATP-binding</keyword>
<evidence type="ECO:0000256" key="4">
    <source>
        <dbReference type="ARBA" id="ARBA00022777"/>
    </source>
</evidence>
<feature type="region of interest" description="Disordered" evidence="7">
    <location>
        <begin position="321"/>
        <end position="394"/>
    </location>
</feature>
<reference evidence="10" key="1">
    <citation type="submission" date="2020-10" db="EMBL/GenBank/DDBJ databases">
        <title>Taxonomic study of unclassified bacteria belonging to the class Ktedonobacteria.</title>
        <authorList>
            <person name="Yabe S."/>
            <person name="Wang C.M."/>
            <person name="Zheng Y."/>
            <person name="Sakai Y."/>
            <person name="Cavaletti L."/>
            <person name="Monciardini P."/>
            <person name="Donadio S."/>
        </authorList>
    </citation>
    <scope>NUCLEOTIDE SEQUENCE</scope>
    <source>
        <strain evidence="10">SOSP1-1</strain>
    </source>
</reference>
<dbReference type="CDD" id="cd14014">
    <property type="entry name" value="STKc_PknB_like"/>
    <property type="match status" value="1"/>
</dbReference>
<evidence type="ECO:0000256" key="2">
    <source>
        <dbReference type="ARBA" id="ARBA00022679"/>
    </source>
</evidence>
<dbReference type="SMART" id="SM00220">
    <property type="entry name" value="S_TKc"/>
    <property type="match status" value="1"/>
</dbReference>
<evidence type="ECO:0000256" key="5">
    <source>
        <dbReference type="ARBA" id="ARBA00022840"/>
    </source>
</evidence>
<accession>A0A8J3HYB4</accession>
<dbReference type="PANTHER" id="PTHR43289:SF6">
    <property type="entry name" value="SERINE_THREONINE-PROTEIN KINASE NEKL-3"/>
    <property type="match status" value="1"/>
</dbReference>
<dbReference type="PROSITE" id="PS00107">
    <property type="entry name" value="PROTEIN_KINASE_ATP"/>
    <property type="match status" value="1"/>
</dbReference>
<dbReference type="PANTHER" id="PTHR43289">
    <property type="entry name" value="MITOGEN-ACTIVATED PROTEIN KINASE KINASE KINASE 20-RELATED"/>
    <property type="match status" value="1"/>
</dbReference>